<gene>
    <name evidence="2" type="ORF">JG687_00010535</name>
</gene>
<reference evidence="2" key="1">
    <citation type="submission" date="2021-01" db="EMBL/GenBank/DDBJ databases">
        <title>Phytophthora aleatoria, a newly-described species from Pinus radiata is distinct from Phytophthora cactorum isolates based on comparative genomics.</title>
        <authorList>
            <person name="Mcdougal R."/>
            <person name="Panda P."/>
            <person name="Williams N."/>
            <person name="Studholme D.J."/>
        </authorList>
    </citation>
    <scope>NUCLEOTIDE SEQUENCE</scope>
    <source>
        <strain evidence="2">NZFS 3830</strain>
    </source>
</reference>
<feature type="region of interest" description="Disordered" evidence="1">
    <location>
        <begin position="30"/>
        <end position="49"/>
    </location>
</feature>
<comment type="caution">
    <text evidence="2">The sequence shown here is derived from an EMBL/GenBank/DDBJ whole genome shotgun (WGS) entry which is preliminary data.</text>
</comment>
<dbReference type="EMBL" id="JAENGZ010000601">
    <property type="protein sequence ID" value="KAG6956561.1"/>
    <property type="molecule type" value="Genomic_DNA"/>
</dbReference>
<evidence type="ECO:0000256" key="1">
    <source>
        <dbReference type="SAM" id="MobiDB-lite"/>
    </source>
</evidence>
<dbReference type="AlphaFoldDB" id="A0A8T1UAV2"/>
<protein>
    <submittedName>
        <fullName evidence="2">Uncharacterized protein</fullName>
    </submittedName>
</protein>
<evidence type="ECO:0000313" key="2">
    <source>
        <dbReference type="EMBL" id="KAG6956561.1"/>
    </source>
</evidence>
<dbReference type="Proteomes" id="UP000688947">
    <property type="component" value="Unassembled WGS sequence"/>
</dbReference>
<name>A0A8T1UAV2_9STRA</name>
<evidence type="ECO:0000313" key="3">
    <source>
        <dbReference type="Proteomes" id="UP000688947"/>
    </source>
</evidence>
<accession>A0A8T1UAV2</accession>
<proteinExistence type="predicted"/>
<sequence length="49" mass="5271">MRIRVRNMTYGGAHGDVVTPLCVQLHVSRRAAGGENPYGGPHGRGLLSR</sequence>
<organism evidence="2 3">
    <name type="scientific">Phytophthora cactorum</name>
    <dbReference type="NCBI Taxonomy" id="29920"/>
    <lineage>
        <taxon>Eukaryota</taxon>
        <taxon>Sar</taxon>
        <taxon>Stramenopiles</taxon>
        <taxon>Oomycota</taxon>
        <taxon>Peronosporomycetes</taxon>
        <taxon>Peronosporales</taxon>
        <taxon>Peronosporaceae</taxon>
        <taxon>Phytophthora</taxon>
    </lineage>
</organism>